<protein>
    <recommendedName>
        <fullName evidence="7">Leishmanolysin-like peptidase</fullName>
        <ecNumber evidence="7">3.4.24.-</ecNumber>
    </recommendedName>
</protein>
<feature type="signal peptide" evidence="7">
    <location>
        <begin position="1"/>
        <end position="21"/>
    </location>
</feature>
<keyword evidence="3 7" id="KW-0479">Metal-binding</keyword>
<dbReference type="GO" id="GO:0007155">
    <property type="term" value="P:cell adhesion"/>
    <property type="evidence" value="ECO:0007669"/>
    <property type="project" value="InterPro"/>
</dbReference>
<comment type="similarity">
    <text evidence="1 7">Belongs to the peptidase M8 family.</text>
</comment>
<reference evidence="8 9" key="1">
    <citation type="journal article" date="2021" name="MBio">
        <title>A New Model Trypanosomatid, Novymonas esmeraldas: Genomic Perception of Its 'Candidatus Pandoraea novymonadis' Endosymbiont.</title>
        <authorList>
            <person name="Zakharova A."/>
            <person name="Saura A."/>
            <person name="Butenko A."/>
            <person name="Podesvova L."/>
            <person name="Warmusova S."/>
            <person name="Kostygov A.Y."/>
            <person name="Nenarokova A."/>
            <person name="Lukes J."/>
            <person name="Opperdoes F.R."/>
            <person name="Yurchenko V."/>
        </authorList>
    </citation>
    <scope>NUCLEOTIDE SEQUENCE [LARGE SCALE GENOMIC DNA]</scope>
    <source>
        <strain evidence="8 9">E262AT.01</strain>
    </source>
</reference>
<name>A0AAW0ES81_9TRYP</name>
<dbReference type="EMBL" id="JAECZO010000077">
    <property type="protein sequence ID" value="KAK7196501.1"/>
    <property type="molecule type" value="Genomic_DNA"/>
</dbReference>
<evidence type="ECO:0000256" key="3">
    <source>
        <dbReference type="ARBA" id="ARBA00022723"/>
    </source>
</evidence>
<keyword evidence="7" id="KW-0732">Signal</keyword>
<comment type="cofactor">
    <cofactor evidence="7">
        <name>Zn(2+)</name>
        <dbReference type="ChEBI" id="CHEBI:29105"/>
    </cofactor>
    <text evidence="7">Binds 1 zinc ion per subunit.</text>
</comment>
<accession>A0AAW0ES81</accession>
<dbReference type="SUPFAM" id="SSF55486">
    <property type="entry name" value="Metalloproteases ('zincins'), catalytic domain"/>
    <property type="match status" value="1"/>
</dbReference>
<dbReference type="InterPro" id="IPR001577">
    <property type="entry name" value="Peptidase_M8"/>
</dbReference>
<dbReference type="AlphaFoldDB" id="A0AAW0ES81"/>
<keyword evidence="6 7" id="KW-0482">Metalloprotease</keyword>
<keyword evidence="9" id="KW-1185">Reference proteome</keyword>
<proteinExistence type="inferred from homology"/>
<evidence type="ECO:0000256" key="1">
    <source>
        <dbReference type="ARBA" id="ARBA00005860"/>
    </source>
</evidence>
<evidence type="ECO:0000256" key="4">
    <source>
        <dbReference type="ARBA" id="ARBA00022801"/>
    </source>
</evidence>
<evidence type="ECO:0000256" key="6">
    <source>
        <dbReference type="ARBA" id="ARBA00023049"/>
    </source>
</evidence>
<comment type="caution">
    <text evidence="8">The sequence shown here is derived from an EMBL/GenBank/DDBJ whole genome shotgun (WGS) entry which is preliminary data.</text>
</comment>
<dbReference type="EC" id="3.4.24.-" evidence="7"/>
<dbReference type="Pfam" id="PF01457">
    <property type="entry name" value="Peptidase_M8"/>
    <property type="match status" value="1"/>
</dbReference>
<evidence type="ECO:0000256" key="7">
    <source>
        <dbReference type="RuleBase" id="RU366077"/>
    </source>
</evidence>
<dbReference type="GO" id="GO:0004222">
    <property type="term" value="F:metalloendopeptidase activity"/>
    <property type="evidence" value="ECO:0007669"/>
    <property type="project" value="UniProtKB-UniRule"/>
</dbReference>
<dbReference type="Gene3D" id="3.10.170.20">
    <property type="match status" value="1"/>
</dbReference>
<sequence>MRHAVMKTGALVVLLCAVVRGWTGQPEEEVEHRCGFDELQTRTIGTRVSRVVDASGERSVAASEWRPLRIAVFAHDIADTNRHCTEAPQVRPNFNRGATTCKSGHVLTRAKKQTLMDLLIPSAVQLHTERLSVQRENGNIVVTPSIKQDALCS</sequence>
<keyword evidence="4 7" id="KW-0378">Hydrolase</keyword>
<evidence type="ECO:0000256" key="5">
    <source>
        <dbReference type="ARBA" id="ARBA00022833"/>
    </source>
</evidence>
<keyword evidence="2 7" id="KW-0645">Protease</keyword>
<dbReference type="Proteomes" id="UP001430356">
    <property type="component" value="Unassembled WGS sequence"/>
</dbReference>
<dbReference type="GO" id="GO:0016020">
    <property type="term" value="C:membrane"/>
    <property type="evidence" value="ECO:0007669"/>
    <property type="project" value="InterPro"/>
</dbReference>
<dbReference type="GO" id="GO:0046872">
    <property type="term" value="F:metal ion binding"/>
    <property type="evidence" value="ECO:0007669"/>
    <property type="project" value="UniProtKB-KW"/>
</dbReference>
<dbReference type="GO" id="GO:0006508">
    <property type="term" value="P:proteolysis"/>
    <property type="evidence" value="ECO:0007669"/>
    <property type="project" value="UniProtKB-KW"/>
</dbReference>
<feature type="chain" id="PRO_5043107564" description="Leishmanolysin-like peptidase" evidence="7">
    <location>
        <begin position="22"/>
        <end position="153"/>
    </location>
</feature>
<organism evidence="8 9">
    <name type="scientific">Novymonas esmeraldas</name>
    <dbReference type="NCBI Taxonomy" id="1808958"/>
    <lineage>
        <taxon>Eukaryota</taxon>
        <taxon>Discoba</taxon>
        <taxon>Euglenozoa</taxon>
        <taxon>Kinetoplastea</taxon>
        <taxon>Metakinetoplastina</taxon>
        <taxon>Trypanosomatida</taxon>
        <taxon>Trypanosomatidae</taxon>
        <taxon>Novymonas</taxon>
    </lineage>
</organism>
<gene>
    <name evidence="8" type="ORF">NESM_000587600</name>
</gene>
<evidence type="ECO:0000313" key="8">
    <source>
        <dbReference type="EMBL" id="KAK7196501.1"/>
    </source>
</evidence>
<evidence type="ECO:0000313" key="9">
    <source>
        <dbReference type="Proteomes" id="UP001430356"/>
    </source>
</evidence>
<evidence type="ECO:0000256" key="2">
    <source>
        <dbReference type="ARBA" id="ARBA00022670"/>
    </source>
</evidence>
<keyword evidence="5 7" id="KW-0862">Zinc</keyword>